<proteinExistence type="predicted"/>
<evidence type="ECO:0000313" key="1">
    <source>
        <dbReference type="EMBL" id="WMW24519.1"/>
    </source>
</evidence>
<protein>
    <submittedName>
        <fullName evidence="1">DUF1059 domain-containing protein</fullName>
    </submittedName>
</protein>
<accession>A0AA51UJ86</accession>
<dbReference type="RefSeq" id="WP_309310330.1">
    <property type="nucleotide sequence ID" value="NZ_CP133592.1"/>
</dbReference>
<dbReference type="AlphaFoldDB" id="A0AA51UJ86"/>
<keyword evidence="2" id="KW-1185">Reference proteome</keyword>
<gene>
    <name evidence="1" type="ORF">RE474_10545</name>
</gene>
<sequence>MKIKMVKCSDVGIDGCNYMAIGDSLDEVEQNMFEHIDTEHKDILDDMTEHQVHHLKHRVSTFLGRSCGCGHHH</sequence>
<dbReference type="Proteomes" id="UP001182908">
    <property type="component" value="Chromosome"/>
</dbReference>
<dbReference type="KEGG" id="mseb:RE474_10545"/>
<dbReference type="Pfam" id="PF06348">
    <property type="entry name" value="DUF1059"/>
    <property type="match status" value="1"/>
</dbReference>
<reference evidence="1 2" key="1">
    <citation type="submission" date="2023-08" db="EMBL/GenBank/DDBJ databases">
        <title>Methanolobus mangrovi sp. nov. and Methanolobus sediminis sp. nov, two novel methylotrophic methanogens isolated from mangrove sediments in China.</title>
        <authorList>
            <person name="Zhou J."/>
        </authorList>
    </citation>
    <scope>NUCLEOTIDE SEQUENCE [LARGE SCALE GENOMIC DNA]</scope>
    <source>
        <strain evidence="1 2">FTZ6</strain>
    </source>
</reference>
<evidence type="ECO:0000313" key="2">
    <source>
        <dbReference type="Proteomes" id="UP001182908"/>
    </source>
</evidence>
<organism evidence="1 2">
    <name type="scientific">Methanolobus sediminis</name>
    <dbReference type="NCBI Taxonomy" id="3072978"/>
    <lineage>
        <taxon>Archaea</taxon>
        <taxon>Methanobacteriati</taxon>
        <taxon>Methanobacteriota</taxon>
        <taxon>Stenosarchaea group</taxon>
        <taxon>Methanomicrobia</taxon>
        <taxon>Methanosarcinales</taxon>
        <taxon>Methanosarcinaceae</taxon>
        <taxon>Methanolobus</taxon>
    </lineage>
</organism>
<dbReference type="InterPro" id="IPR009409">
    <property type="entry name" value="DUF1059"/>
</dbReference>
<name>A0AA51UJ86_9EURY</name>
<dbReference type="EMBL" id="CP133592">
    <property type="protein sequence ID" value="WMW24519.1"/>
    <property type="molecule type" value="Genomic_DNA"/>
</dbReference>
<dbReference type="GeneID" id="84233160"/>